<name>A0A7C5DDC3_9CHLB</name>
<keyword evidence="3 5" id="KW-0949">S-adenosyl-L-methionine</keyword>
<dbReference type="Gene3D" id="1.10.8.10">
    <property type="entry name" value="DNA helicase RuvA subunit, C-terminal domain"/>
    <property type="match status" value="1"/>
</dbReference>
<evidence type="ECO:0000256" key="3">
    <source>
        <dbReference type="ARBA" id="ARBA00022691"/>
    </source>
</evidence>
<evidence type="ECO:0000313" key="8">
    <source>
        <dbReference type="EMBL" id="HHE31549.1"/>
    </source>
</evidence>
<dbReference type="HAMAP" id="MF_02126">
    <property type="entry name" value="RF_methyltr_PrmC"/>
    <property type="match status" value="1"/>
</dbReference>
<dbReference type="SUPFAM" id="SSF53335">
    <property type="entry name" value="S-adenosyl-L-methionine-dependent methyltransferases"/>
    <property type="match status" value="1"/>
</dbReference>
<evidence type="ECO:0000256" key="1">
    <source>
        <dbReference type="ARBA" id="ARBA00022603"/>
    </source>
</evidence>
<keyword evidence="1 5" id="KW-0489">Methyltransferase</keyword>
<dbReference type="GO" id="GO:0032259">
    <property type="term" value="P:methylation"/>
    <property type="evidence" value="ECO:0007669"/>
    <property type="project" value="UniProtKB-KW"/>
</dbReference>
<dbReference type="InterPro" id="IPR029063">
    <property type="entry name" value="SAM-dependent_MTases_sf"/>
</dbReference>
<accession>A0A7C5DDC3</accession>
<feature type="binding site" evidence="5">
    <location>
        <begin position="202"/>
        <end position="205"/>
    </location>
    <ligand>
        <name>substrate</name>
    </ligand>
</feature>
<feature type="binding site" evidence="5">
    <location>
        <position position="154"/>
    </location>
    <ligand>
        <name>S-adenosyl-L-methionine</name>
        <dbReference type="ChEBI" id="CHEBI:59789"/>
    </ligand>
</feature>
<dbReference type="EC" id="2.1.1.297" evidence="5"/>
<dbReference type="NCBIfam" id="TIGR00536">
    <property type="entry name" value="hemK_fam"/>
    <property type="match status" value="1"/>
</dbReference>
<dbReference type="CDD" id="cd02440">
    <property type="entry name" value="AdoMet_MTases"/>
    <property type="match status" value="1"/>
</dbReference>
<feature type="domain" description="Release factor glutamine methyltransferase N-terminal" evidence="7">
    <location>
        <begin position="11"/>
        <end position="81"/>
    </location>
</feature>
<dbReference type="InterPro" id="IPR019874">
    <property type="entry name" value="RF_methyltr_PrmC"/>
</dbReference>
<comment type="similarity">
    <text evidence="5">Belongs to the protein N5-glutamine methyltransferase family. PrmC subfamily.</text>
</comment>
<keyword evidence="2 5" id="KW-0808">Transferase</keyword>
<evidence type="ECO:0000256" key="5">
    <source>
        <dbReference type="HAMAP-Rule" id="MF_02126"/>
    </source>
</evidence>
<dbReference type="PANTHER" id="PTHR18895">
    <property type="entry name" value="HEMK METHYLTRANSFERASE"/>
    <property type="match status" value="1"/>
</dbReference>
<reference evidence="8" key="1">
    <citation type="journal article" date="2020" name="mSystems">
        <title>Genome- and Community-Level Interaction Insights into Carbon Utilization and Element Cycling Functions of Hydrothermarchaeota in Hydrothermal Sediment.</title>
        <authorList>
            <person name="Zhou Z."/>
            <person name="Liu Y."/>
            <person name="Xu W."/>
            <person name="Pan J."/>
            <person name="Luo Z.H."/>
            <person name="Li M."/>
        </authorList>
    </citation>
    <scope>NUCLEOTIDE SEQUENCE [LARGE SCALE GENOMIC DNA]</scope>
    <source>
        <strain evidence="8">HyVt-633</strain>
    </source>
</reference>
<dbReference type="EMBL" id="DRSQ01000060">
    <property type="protein sequence ID" value="HHE31549.1"/>
    <property type="molecule type" value="Genomic_DNA"/>
</dbReference>
<dbReference type="Pfam" id="PF05175">
    <property type="entry name" value="MTS"/>
    <property type="match status" value="1"/>
</dbReference>
<sequence>MSEEKVWSVVELLKTTIAFFTEKKIDEPRLSAELLLGKVLGLQRLQLYLDHERPVMPAELEAFRAACRERLQGRPVQYIAGEAFFYGYRFFVDERVLIPRPETELVLEHAMERLAASGLDSVDTPSIFDIGTGSGCIAITLALRLPGARITAVDVSADALAVARRNAEEHGVADRIRFVQGDALDPSFAKKAGGPFDLVISNPPYIPEAEWAGLQKEVKGYEPRLALVSPDGFEFYRSIAAVASELLRKGGVLCFELHADGANGVKKLLGPECSDVQVMQDYNRLDRALSCVVG</sequence>
<comment type="catalytic activity">
    <reaction evidence="4 5">
        <text>L-glutaminyl-[peptide chain release factor] + S-adenosyl-L-methionine = N(5)-methyl-L-glutaminyl-[peptide chain release factor] + S-adenosyl-L-homocysteine + H(+)</text>
        <dbReference type="Rhea" id="RHEA:42896"/>
        <dbReference type="Rhea" id="RHEA-COMP:10271"/>
        <dbReference type="Rhea" id="RHEA-COMP:10272"/>
        <dbReference type="ChEBI" id="CHEBI:15378"/>
        <dbReference type="ChEBI" id="CHEBI:30011"/>
        <dbReference type="ChEBI" id="CHEBI:57856"/>
        <dbReference type="ChEBI" id="CHEBI:59789"/>
        <dbReference type="ChEBI" id="CHEBI:61891"/>
        <dbReference type="EC" id="2.1.1.297"/>
    </reaction>
</comment>
<comment type="caution">
    <text evidence="8">The sequence shown here is derived from an EMBL/GenBank/DDBJ whole genome shotgun (WGS) entry which is preliminary data.</text>
</comment>
<protein>
    <recommendedName>
        <fullName evidence="5">Release factor glutamine methyltransferase</fullName>
        <shortName evidence="5">RF MTase</shortName>
        <ecNumber evidence="5">2.1.1.297</ecNumber>
    </recommendedName>
    <alternativeName>
        <fullName evidence="5">N5-glutamine methyltransferase PrmC</fullName>
    </alternativeName>
    <alternativeName>
        <fullName evidence="5">Protein-(glutamine-N5) MTase PrmC</fullName>
    </alternativeName>
    <alternativeName>
        <fullName evidence="5">Protein-glutamine N-methyltransferase PrmC</fullName>
    </alternativeName>
</protein>
<dbReference type="GO" id="GO:0102559">
    <property type="term" value="F:peptide chain release factor N(5)-glutamine methyltransferase activity"/>
    <property type="evidence" value="ECO:0007669"/>
    <property type="project" value="UniProtKB-EC"/>
</dbReference>
<dbReference type="InterPro" id="IPR004556">
    <property type="entry name" value="HemK-like"/>
</dbReference>
<evidence type="ECO:0000259" key="6">
    <source>
        <dbReference type="Pfam" id="PF05175"/>
    </source>
</evidence>
<dbReference type="PROSITE" id="PS00092">
    <property type="entry name" value="N6_MTASE"/>
    <property type="match status" value="1"/>
</dbReference>
<evidence type="ECO:0000256" key="4">
    <source>
        <dbReference type="ARBA" id="ARBA00048391"/>
    </source>
</evidence>
<proteinExistence type="inferred from homology"/>
<dbReference type="Gene3D" id="3.40.50.150">
    <property type="entry name" value="Vaccinia Virus protein VP39"/>
    <property type="match status" value="1"/>
</dbReference>
<evidence type="ECO:0000256" key="2">
    <source>
        <dbReference type="ARBA" id="ARBA00022679"/>
    </source>
</evidence>
<feature type="domain" description="Methyltransferase small" evidence="6">
    <location>
        <begin position="119"/>
        <end position="206"/>
    </location>
</feature>
<dbReference type="AlphaFoldDB" id="A0A7C5DDC3"/>
<dbReference type="GO" id="GO:0003676">
    <property type="term" value="F:nucleic acid binding"/>
    <property type="evidence" value="ECO:0007669"/>
    <property type="project" value="InterPro"/>
</dbReference>
<dbReference type="PANTHER" id="PTHR18895:SF74">
    <property type="entry name" value="MTRF1L RELEASE FACTOR GLUTAMINE METHYLTRANSFERASE"/>
    <property type="match status" value="1"/>
</dbReference>
<dbReference type="InterPro" id="IPR007848">
    <property type="entry name" value="Small_mtfrase_dom"/>
</dbReference>
<gene>
    <name evidence="5 8" type="primary">prmC</name>
    <name evidence="8" type="ORF">ENL07_02640</name>
</gene>
<evidence type="ECO:0000259" key="7">
    <source>
        <dbReference type="Pfam" id="PF17827"/>
    </source>
</evidence>
<dbReference type="InterPro" id="IPR050320">
    <property type="entry name" value="N5-glutamine_MTase"/>
</dbReference>
<dbReference type="NCBIfam" id="TIGR03534">
    <property type="entry name" value="RF_mod_PrmC"/>
    <property type="match status" value="1"/>
</dbReference>
<dbReference type="InterPro" id="IPR002052">
    <property type="entry name" value="DNA_methylase_N6_adenine_CS"/>
</dbReference>
<feature type="binding site" evidence="5">
    <location>
        <position position="202"/>
    </location>
    <ligand>
        <name>S-adenosyl-L-methionine</name>
        <dbReference type="ChEBI" id="CHEBI:59789"/>
    </ligand>
</feature>
<dbReference type="Proteomes" id="UP000886058">
    <property type="component" value="Unassembled WGS sequence"/>
</dbReference>
<comment type="function">
    <text evidence="5">Methylates the class 1 translation termination release factors RF1/PrfA and RF2/PrfB on the glutamine residue of the universally conserved GGQ motif.</text>
</comment>
<comment type="caution">
    <text evidence="5">Lacks conserved residue(s) required for the propagation of feature annotation.</text>
</comment>
<feature type="binding site" evidence="5">
    <location>
        <begin position="131"/>
        <end position="135"/>
    </location>
    <ligand>
        <name>S-adenosyl-L-methionine</name>
        <dbReference type="ChEBI" id="CHEBI:59789"/>
    </ligand>
</feature>
<organism evidence="8">
    <name type="scientific">Chlorobaculum parvum</name>
    <dbReference type="NCBI Taxonomy" id="274539"/>
    <lineage>
        <taxon>Bacteria</taxon>
        <taxon>Pseudomonadati</taxon>
        <taxon>Chlorobiota</taxon>
        <taxon>Chlorobiia</taxon>
        <taxon>Chlorobiales</taxon>
        <taxon>Chlorobiaceae</taxon>
        <taxon>Chlorobaculum</taxon>
    </lineage>
</organism>
<dbReference type="InterPro" id="IPR040758">
    <property type="entry name" value="PrmC_N"/>
</dbReference>
<dbReference type="Pfam" id="PF17827">
    <property type="entry name" value="PrmC_N"/>
    <property type="match status" value="1"/>
</dbReference>